<dbReference type="Pfam" id="PF26571">
    <property type="entry name" value="VldE"/>
    <property type="match status" value="1"/>
</dbReference>
<comment type="caution">
    <text evidence="2">The sequence shown here is derived from an EMBL/GenBank/DDBJ whole genome shotgun (WGS) entry which is preliminary data.</text>
</comment>
<dbReference type="AlphaFoldDB" id="A0AAN6ZEX6"/>
<keyword evidence="3" id="KW-1185">Reference proteome</keyword>
<evidence type="ECO:0000313" key="3">
    <source>
        <dbReference type="Proteomes" id="UP001304895"/>
    </source>
</evidence>
<organism evidence="2 3">
    <name type="scientific">Trichocladium antarcticum</name>
    <dbReference type="NCBI Taxonomy" id="1450529"/>
    <lineage>
        <taxon>Eukaryota</taxon>
        <taxon>Fungi</taxon>
        <taxon>Dikarya</taxon>
        <taxon>Ascomycota</taxon>
        <taxon>Pezizomycotina</taxon>
        <taxon>Sordariomycetes</taxon>
        <taxon>Sordariomycetidae</taxon>
        <taxon>Sordariales</taxon>
        <taxon>Chaetomiaceae</taxon>
        <taxon>Trichocladium</taxon>
    </lineage>
</organism>
<accession>A0AAN6ZEX6</accession>
<protein>
    <recommendedName>
        <fullName evidence="1">ARB-07466-like C-terminal domain-containing protein</fullName>
    </recommendedName>
</protein>
<dbReference type="Proteomes" id="UP001304895">
    <property type="component" value="Unassembled WGS sequence"/>
</dbReference>
<evidence type="ECO:0000313" key="2">
    <source>
        <dbReference type="EMBL" id="KAK4135186.1"/>
    </source>
</evidence>
<sequence>MRFIFVLFSTAVLAAVNEPCIGSGGRAGVCVSGSTCSASGGTTITGGCPADAGDIKCCTKASCPNTSAGNCRWASDCGGSSTAGSCPGPAQMKCCSSAATGFGGYAAPRIPAVGACQAVSVAASKKVVAAWPGRVREIYCTRACACPGTSDHCCGKAIDLMCSDAGGVPTMSGRAIAEWVMNNRGTLNLKYVIWGQKIWSPSVDGVKAWTSWRTMDDRKGITQNHW</sequence>
<evidence type="ECO:0000259" key="1">
    <source>
        <dbReference type="Pfam" id="PF26571"/>
    </source>
</evidence>
<dbReference type="EMBL" id="MU853406">
    <property type="protein sequence ID" value="KAK4135186.1"/>
    <property type="molecule type" value="Genomic_DNA"/>
</dbReference>
<name>A0AAN6ZEX6_9PEZI</name>
<reference evidence="2" key="1">
    <citation type="journal article" date="2023" name="Mol. Phylogenet. Evol.">
        <title>Genome-scale phylogeny and comparative genomics of the fungal order Sordariales.</title>
        <authorList>
            <person name="Hensen N."/>
            <person name="Bonometti L."/>
            <person name="Westerberg I."/>
            <person name="Brannstrom I.O."/>
            <person name="Guillou S."/>
            <person name="Cros-Aarteil S."/>
            <person name="Calhoun S."/>
            <person name="Haridas S."/>
            <person name="Kuo A."/>
            <person name="Mondo S."/>
            <person name="Pangilinan J."/>
            <person name="Riley R."/>
            <person name="LaButti K."/>
            <person name="Andreopoulos B."/>
            <person name="Lipzen A."/>
            <person name="Chen C."/>
            <person name="Yan M."/>
            <person name="Daum C."/>
            <person name="Ng V."/>
            <person name="Clum A."/>
            <person name="Steindorff A."/>
            <person name="Ohm R.A."/>
            <person name="Martin F."/>
            <person name="Silar P."/>
            <person name="Natvig D.O."/>
            <person name="Lalanne C."/>
            <person name="Gautier V."/>
            <person name="Ament-Velasquez S.L."/>
            <person name="Kruys A."/>
            <person name="Hutchinson M.I."/>
            <person name="Powell A.J."/>
            <person name="Barry K."/>
            <person name="Miller A.N."/>
            <person name="Grigoriev I.V."/>
            <person name="Debuchy R."/>
            <person name="Gladieux P."/>
            <person name="Hiltunen Thoren M."/>
            <person name="Johannesson H."/>
        </authorList>
    </citation>
    <scope>NUCLEOTIDE SEQUENCE</scope>
    <source>
        <strain evidence="2">CBS 123565</strain>
    </source>
</reference>
<proteinExistence type="predicted"/>
<feature type="domain" description="ARB-07466-like C-terminal" evidence="1">
    <location>
        <begin position="114"/>
        <end position="226"/>
    </location>
</feature>
<gene>
    <name evidence="2" type="ORF">BT67DRAFT_377644</name>
</gene>
<reference evidence="2" key="2">
    <citation type="submission" date="2023-05" db="EMBL/GenBank/DDBJ databases">
        <authorList>
            <consortium name="Lawrence Berkeley National Laboratory"/>
            <person name="Steindorff A."/>
            <person name="Hensen N."/>
            <person name="Bonometti L."/>
            <person name="Westerberg I."/>
            <person name="Brannstrom I.O."/>
            <person name="Guillou S."/>
            <person name="Cros-Aarteil S."/>
            <person name="Calhoun S."/>
            <person name="Haridas S."/>
            <person name="Kuo A."/>
            <person name="Mondo S."/>
            <person name="Pangilinan J."/>
            <person name="Riley R."/>
            <person name="Labutti K."/>
            <person name="Andreopoulos B."/>
            <person name="Lipzen A."/>
            <person name="Chen C."/>
            <person name="Yanf M."/>
            <person name="Daum C."/>
            <person name="Ng V."/>
            <person name="Clum A."/>
            <person name="Ohm R."/>
            <person name="Martin F."/>
            <person name="Silar P."/>
            <person name="Natvig D."/>
            <person name="Lalanne C."/>
            <person name="Gautier V."/>
            <person name="Ament-Velasquez S.L."/>
            <person name="Kruys A."/>
            <person name="Hutchinson M.I."/>
            <person name="Powell A.J."/>
            <person name="Barry K."/>
            <person name="Miller A.N."/>
            <person name="Grigoriev I.V."/>
            <person name="Debuchy R."/>
            <person name="Gladieux P."/>
            <person name="Thoren M.H."/>
            <person name="Johannesson H."/>
        </authorList>
    </citation>
    <scope>NUCLEOTIDE SEQUENCE</scope>
    <source>
        <strain evidence="2">CBS 123565</strain>
    </source>
</reference>
<dbReference type="InterPro" id="IPR058593">
    <property type="entry name" value="ARB_07466-like_C"/>
</dbReference>